<evidence type="ECO:0000313" key="7">
    <source>
        <dbReference type="EMBL" id="KAL1117442.1"/>
    </source>
</evidence>
<dbReference type="Pfam" id="PF00083">
    <property type="entry name" value="Sugar_tr"/>
    <property type="match status" value="1"/>
</dbReference>
<dbReference type="PANTHER" id="PTHR48021">
    <property type="match status" value="1"/>
</dbReference>
<comment type="subcellular location">
    <subcellularLocation>
        <location evidence="1">Membrane</location>
        <topology evidence="1">Multi-pass membrane protein</topology>
    </subcellularLocation>
</comment>
<evidence type="ECO:0000256" key="2">
    <source>
        <dbReference type="ARBA" id="ARBA00022692"/>
    </source>
</evidence>
<protein>
    <recommendedName>
        <fullName evidence="6">Major facilitator superfamily (MFS) profile domain-containing protein</fullName>
    </recommendedName>
</protein>
<dbReference type="PROSITE" id="PS00216">
    <property type="entry name" value="SUGAR_TRANSPORT_1"/>
    <property type="match status" value="1"/>
</dbReference>
<evidence type="ECO:0000256" key="5">
    <source>
        <dbReference type="SAM" id="Phobius"/>
    </source>
</evidence>
<dbReference type="AlphaFoldDB" id="A0ABD0Y1T0"/>
<evidence type="ECO:0000259" key="6">
    <source>
        <dbReference type="PROSITE" id="PS50850"/>
    </source>
</evidence>
<dbReference type="InterPro" id="IPR005829">
    <property type="entry name" value="Sugar_transporter_CS"/>
</dbReference>
<name>A0ABD0Y1T0_9HEMI</name>
<reference evidence="7 8" key="1">
    <citation type="submission" date="2024-07" db="EMBL/GenBank/DDBJ databases">
        <title>Chromosome-level genome assembly of the water stick insect Ranatra chinensis (Heteroptera: Nepidae).</title>
        <authorList>
            <person name="Liu X."/>
        </authorList>
    </citation>
    <scope>NUCLEOTIDE SEQUENCE [LARGE SCALE GENOMIC DNA]</scope>
    <source>
        <strain evidence="7">Cailab_2021Rc</strain>
        <tissue evidence="7">Muscle</tissue>
    </source>
</reference>
<feature type="transmembrane region" description="Helical" evidence="5">
    <location>
        <begin position="35"/>
        <end position="53"/>
    </location>
</feature>
<comment type="caution">
    <text evidence="7">The sequence shown here is derived from an EMBL/GenBank/DDBJ whole genome shotgun (WGS) entry which is preliminary data.</text>
</comment>
<accession>A0ABD0Y1T0</accession>
<dbReference type="InterPro" id="IPR050549">
    <property type="entry name" value="MFS_Trehalose_Transporter"/>
</dbReference>
<feature type="domain" description="Major facilitator superfamily (MFS) profile" evidence="6">
    <location>
        <begin position="1"/>
        <end position="167"/>
    </location>
</feature>
<keyword evidence="8" id="KW-1185">Reference proteome</keyword>
<feature type="transmembrane region" description="Helical" evidence="5">
    <location>
        <begin position="65"/>
        <end position="82"/>
    </location>
</feature>
<gene>
    <name evidence="7" type="ORF">AAG570_004768</name>
</gene>
<keyword evidence="3 5" id="KW-1133">Transmembrane helix</keyword>
<dbReference type="EMBL" id="JBFDAA010000016">
    <property type="protein sequence ID" value="KAL1117442.1"/>
    <property type="molecule type" value="Genomic_DNA"/>
</dbReference>
<dbReference type="Proteomes" id="UP001558652">
    <property type="component" value="Unassembled WGS sequence"/>
</dbReference>
<dbReference type="InterPro" id="IPR036259">
    <property type="entry name" value="MFS_trans_sf"/>
</dbReference>
<dbReference type="PANTHER" id="PTHR48021:SF46">
    <property type="entry name" value="MAJOR FACILITATOR SUPERFAMILY (MFS) PROFILE DOMAIN-CONTAINING PROTEIN"/>
    <property type="match status" value="1"/>
</dbReference>
<dbReference type="SUPFAM" id="SSF103473">
    <property type="entry name" value="MFS general substrate transporter"/>
    <property type="match status" value="1"/>
</dbReference>
<evidence type="ECO:0000256" key="3">
    <source>
        <dbReference type="ARBA" id="ARBA00022989"/>
    </source>
</evidence>
<evidence type="ECO:0000313" key="8">
    <source>
        <dbReference type="Proteomes" id="UP001558652"/>
    </source>
</evidence>
<keyword evidence="2 5" id="KW-0812">Transmembrane</keyword>
<sequence length="167" mass="18091">MTGGQLSLAVSLIEVGDVFTPIPAAMLADLFGRKPVLLVTGPLQLVAWLIVLFTRSFPCLCLARFMQGMGMGVVYAVLPVYLGEIASPDIRGRIGIFVQYGWHLGLIYEFAIGPFLTYDKIVLASLPLPIVSCIHFLKISGTIRCCSNDINLSGGAQGTISREVEMR</sequence>
<dbReference type="PROSITE" id="PS00217">
    <property type="entry name" value="SUGAR_TRANSPORT_2"/>
    <property type="match status" value="1"/>
</dbReference>
<evidence type="ECO:0000256" key="1">
    <source>
        <dbReference type="ARBA" id="ARBA00004141"/>
    </source>
</evidence>
<organism evidence="7 8">
    <name type="scientific">Ranatra chinensis</name>
    <dbReference type="NCBI Taxonomy" id="642074"/>
    <lineage>
        <taxon>Eukaryota</taxon>
        <taxon>Metazoa</taxon>
        <taxon>Ecdysozoa</taxon>
        <taxon>Arthropoda</taxon>
        <taxon>Hexapoda</taxon>
        <taxon>Insecta</taxon>
        <taxon>Pterygota</taxon>
        <taxon>Neoptera</taxon>
        <taxon>Paraneoptera</taxon>
        <taxon>Hemiptera</taxon>
        <taxon>Heteroptera</taxon>
        <taxon>Panheteroptera</taxon>
        <taxon>Nepomorpha</taxon>
        <taxon>Nepidae</taxon>
        <taxon>Ranatrinae</taxon>
        <taxon>Ranatra</taxon>
    </lineage>
</organism>
<dbReference type="InterPro" id="IPR020846">
    <property type="entry name" value="MFS_dom"/>
</dbReference>
<keyword evidence="4 5" id="KW-0472">Membrane</keyword>
<evidence type="ECO:0000256" key="4">
    <source>
        <dbReference type="ARBA" id="ARBA00023136"/>
    </source>
</evidence>
<dbReference type="PROSITE" id="PS50850">
    <property type="entry name" value="MFS"/>
    <property type="match status" value="1"/>
</dbReference>
<dbReference type="GO" id="GO:0016020">
    <property type="term" value="C:membrane"/>
    <property type="evidence" value="ECO:0007669"/>
    <property type="project" value="UniProtKB-SubCell"/>
</dbReference>
<dbReference type="Gene3D" id="1.20.1250.20">
    <property type="entry name" value="MFS general substrate transporter like domains"/>
    <property type="match status" value="1"/>
</dbReference>
<proteinExistence type="predicted"/>
<dbReference type="InterPro" id="IPR005828">
    <property type="entry name" value="MFS_sugar_transport-like"/>
</dbReference>